<feature type="domain" description="Alanine racemase N-terminal" evidence="4">
    <location>
        <begin position="16"/>
        <end position="198"/>
    </location>
</feature>
<evidence type="ECO:0000313" key="6">
    <source>
        <dbReference type="Proteomes" id="UP000199065"/>
    </source>
</evidence>
<accession>A0A1I2RMJ8</accession>
<dbReference type="PANTHER" id="PTHR10146:SF14">
    <property type="entry name" value="PYRIDOXAL PHOSPHATE HOMEOSTASIS PROTEIN"/>
    <property type="match status" value="1"/>
</dbReference>
<dbReference type="InterPro" id="IPR001608">
    <property type="entry name" value="Ala_racemase_N"/>
</dbReference>
<reference evidence="5 6" key="1">
    <citation type="submission" date="2016-10" db="EMBL/GenBank/DDBJ databases">
        <authorList>
            <person name="de Groot N.N."/>
        </authorList>
    </citation>
    <scope>NUCLEOTIDE SEQUENCE [LARGE SCALE GENOMIC DNA]</scope>
    <source>
        <strain>J11</strain>
        <strain evidence="6">PG 39</strain>
    </source>
</reference>
<dbReference type="Proteomes" id="UP000199065">
    <property type="component" value="Unassembled WGS sequence"/>
</dbReference>
<evidence type="ECO:0000256" key="2">
    <source>
        <dbReference type="PIRSR" id="PIRSR004848-1"/>
    </source>
</evidence>
<proteinExistence type="inferred from homology"/>
<dbReference type="InterPro" id="IPR029066">
    <property type="entry name" value="PLP-binding_barrel"/>
</dbReference>
<name>A0A1I2RMJ8_9CORY</name>
<dbReference type="NCBIfam" id="TIGR00044">
    <property type="entry name" value="YggS family pyridoxal phosphate-dependent enzyme"/>
    <property type="match status" value="1"/>
</dbReference>
<protein>
    <recommendedName>
        <fullName evidence="4">Alanine racemase N-terminal domain-containing protein</fullName>
    </recommendedName>
</protein>
<keyword evidence="1 2" id="KW-0663">Pyridoxal phosphate</keyword>
<keyword evidence="6" id="KW-1185">Reference proteome</keyword>
<dbReference type="EMBL" id="FOPJ01000003">
    <property type="protein sequence ID" value="SFG38996.1"/>
    <property type="molecule type" value="Genomic_DNA"/>
</dbReference>
<feature type="modified residue" description="N6-(pyridoxal phosphate)lysine" evidence="2">
    <location>
        <position position="8"/>
    </location>
</feature>
<dbReference type="AlphaFoldDB" id="A0A1I2RMJ8"/>
<dbReference type="SUPFAM" id="SSF51419">
    <property type="entry name" value="PLP-binding barrel"/>
    <property type="match status" value="1"/>
</dbReference>
<sequence length="200" mass="21664">MEILPVTKFHPASDLELLYELGVRAVGENREQEAREKAAACPQMDVWMIGQIQSKKCNSIARWAAGVQSVDTLKIVHGLERGMRNAEGTRTKGDTLPCYIQLSFDGDPNRGGCSEENLGELVAAVRESEHLELVGFMVVPPLGTDATEVFRWAHALCQEYSTEQPLKLSAGMSGDMHEAIAAGSDVVRVGTAILGSRPVA</sequence>
<dbReference type="Pfam" id="PF01168">
    <property type="entry name" value="Ala_racemase_N"/>
    <property type="match status" value="1"/>
</dbReference>
<dbReference type="InterPro" id="IPR011078">
    <property type="entry name" value="PyrdxlP_homeostasis"/>
</dbReference>
<evidence type="ECO:0000259" key="4">
    <source>
        <dbReference type="Pfam" id="PF01168"/>
    </source>
</evidence>
<dbReference type="PIRSF" id="PIRSF004848">
    <property type="entry name" value="YBL036c_PLPDEIII"/>
    <property type="match status" value="1"/>
</dbReference>
<dbReference type="PANTHER" id="PTHR10146">
    <property type="entry name" value="PROLINE SYNTHETASE CO-TRANSCRIBED BACTERIAL HOMOLOG PROTEIN"/>
    <property type="match status" value="1"/>
</dbReference>
<comment type="similarity">
    <text evidence="3">Belongs to the pyridoxal phosphate-binding protein YggS/PROSC family.</text>
</comment>
<evidence type="ECO:0000256" key="3">
    <source>
        <dbReference type="RuleBase" id="RU004514"/>
    </source>
</evidence>
<evidence type="ECO:0000256" key="1">
    <source>
        <dbReference type="ARBA" id="ARBA00022898"/>
    </source>
</evidence>
<dbReference type="Gene3D" id="3.20.20.10">
    <property type="entry name" value="Alanine racemase"/>
    <property type="match status" value="1"/>
</dbReference>
<organism evidence="5 6">
    <name type="scientific">Corynebacterium spheniscorum</name>
    <dbReference type="NCBI Taxonomy" id="185761"/>
    <lineage>
        <taxon>Bacteria</taxon>
        <taxon>Bacillati</taxon>
        <taxon>Actinomycetota</taxon>
        <taxon>Actinomycetes</taxon>
        <taxon>Mycobacteriales</taxon>
        <taxon>Corynebacteriaceae</taxon>
        <taxon>Corynebacterium</taxon>
    </lineage>
</organism>
<dbReference type="GO" id="GO:0030170">
    <property type="term" value="F:pyridoxal phosphate binding"/>
    <property type="evidence" value="ECO:0007669"/>
    <property type="project" value="InterPro"/>
</dbReference>
<gene>
    <name evidence="5" type="ORF">SAMN05660282_00768</name>
</gene>
<evidence type="ECO:0000313" key="5">
    <source>
        <dbReference type="EMBL" id="SFG38996.1"/>
    </source>
</evidence>
<comment type="cofactor">
    <cofactor evidence="2">
        <name>pyridoxal 5'-phosphate</name>
        <dbReference type="ChEBI" id="CHEBI:597326"/>
    </cofactor>
</comment>
<dbReference type="STRING" id="185761.SAMN05660282_00768"/>